<evidence type="ECO:0000256" key="2">
    <source>
        <dbReference type="ARBA" id="ARBA00008153"/>
    </source>
</evidence>
<comment type="subcellular location">
    <subcellularLocation>
        <location evidence="1">Cytoplasm</location>
    </subcellularLocation>
</comment>
<dbReference type="PANTHER" id="PTHR12472">
    <property type="entry name" value="RAB3-GAP REGULATORY DOMAIN"/>
    <property type="match status" value="1"/>
</dbReference>
<keyword evidence="4" id="KW-0963">Cytoplasm</keyword>
<dbReference type="Pfam" id="PF14655">
    <property type="entry name" value="RAB3GAP2_N"/>
    <property type="match status" value="1"/>
</dbReference>
<keyword evidence="3" id="KW-0343">GTPase activation</keyword>
<keyword evidence="9" id="KW-1185">Reference proteome</keyword>
<evidence type="ECO:0000256" key="3">
    <source>
        <dbReference type="ARBA" id="ARBA00022468"/>
    </source>
</evidence>
<dbReference type="Proteomes" id="UP000719412">
    <property type="component" value="Unassembled WGS sequence"/>
</dbReference>
<feature type="compositionally biased region" description="Acidic residues" evidence="5">
    <location>
        <begin position="757"/>
        <end position="767"/>
    </location>
</feature>
<evidence type="ECO:0000256" key="4">
    <source>
        <dbReference type="ARBA" id="ARBA00022490"/>
    </source>
</evidence>
<comment type="caution">
    <text evidence="8">The sequence shown here is derived from an EMBL/GenBank/DDBJ whole genome shotgun (WGS) entry which is preliminary data.</text>
</comment>
<evidence type="ECO:0000259" key="7">
    <source>
        <dbReference type="Pfam" id="PF14656"/>
    </source>
</evidence>
<proteinExistence type="inferred from homology"/>
<dbReference type="GO" id="GO:0005096">
    <property type="term" value="F:GTPase activator activity"/>
    <property type="evidence" value="ECO:0007669"/>
    <property type="project" value="UniProtKB-KW"/>
</dbReference>
<evidence type="ECO:0000313" key="8">
    <source>
        <dbReference type="EMBL" id="KAH0820061.1"/>
    </source>
</evidence>
<dbReference type="InterPro" id="IPR026059">
    <property type="entry name" value="Rab3GAP2"/>
</dbReference>
<protein>
    <recommendedName>
        <fullName evidence="10">Rab3 GTPase-activating protein non-catalytic subunit</fullName>
    </recommendedName>
</protein>
<comment type="similarity">
    <text evidence="2">Belongs to the Rab3-GAP regulatory subunit family.</text>
</comment>
<reference evidence="8" key="1">
    <citation type="journal article" date="2020" name="J Insects Food Feed">
        <title>The yellow mealworm (Tenebrio molitor) genome: a resource for the emerging insects as food and feed industry.</title>
        <authorList>
            <person name="Eriksson T."/>
            <person name="Andere A."/>
            <person name="Kelstrup H."/>
            <person name="Emery V."/>
            <person name="Picard C."/>
        </authorList>
    </citation>
    <scope>NUCLEOTIDE SEQUENCE</scope>
    <source>
        <strain evidence="8">Stoneville</strain>
        <tissue evidence="8">Whole head</tissue>
    </source>
</reference>
<accession>A0A8J6HUB6</accession>
<feature type="domain" description="Rab3-GAP regulatory subunit N-terminal" evidence="6">
    <location>
        <begin position="40"/>
        <end position="300"/>
    </location>
</feature>
<dbReference type="PANTHER" id="PTHR12472:SF0">
    <property type="entry name" value="RAB3 GTPASE-ACTIVATING PROTEIN NON-CATALYTIC SUBUNIT"/>
    <property type="match status" value="1"/>
</dbReference>
<dbReference type="GO" id="GO:0005737">
    <property type="term" value="C:cytoplasm"/>
    <property type="evidence" value="ECO:0007669"/>
    <property type="project" value="UniProtKB-SubCell"/>
</dbReference>
<dbReference type="InterPro" id="IPR029257">
    <property type="entry name" value="RAB3GAP2_C"/>
</dbReference>
<name>A0A8J6HUB6_TENMO</name>
<feature type="domain" description="Rab3GAP regulatory subunit C-terminal" evidence="7">
    <location>
        <begin position="565"/>
        <end position="800"/>
    </location>
</feature>
<reference evidence="8" key="2">
    <citation type="submission" date="2021-08" db="EMBL/GenBank/DDBJ databases">
        <authorList>
            <person name="Eriksson T."/>
        </authorList>
    </citation>
    <scope>NUCLEOTIDE SEQUENCE</scope>
    <source>
        <strain evidence="8">Stoneville</strain>
        <tissue evidence="8">Whole head</tissue>
    </source>
</reference>
<dbReference type="InterPro" id="IPR032839">
    <property type="entry name" value="RAB3GAP_N"/>
</dbReference>
<evidence type="ECO:0000259" key="6">
    <source>
        <dbReference type="Pfam" id="PF14655"/>
    </source>
</evidence>
<evidence type="ECO:0000256" key="5">
    <source>
        <dbReference type="SAM" id="MobiDB-lite"/>
    </source>
</evidence>
<dbReference type="Pfam" id="PF14656">
    <property type="entry name" value="RAB3GAP2_C"/>
    <property type="match status" value="1"/>
</dbReference>
<sequence length="809" mass="90990">MKLSQVSSVEVNTILDLTLLQIYTLKKYMCSTRVLGELAKGAFILNILYRKVKEYFSVQAKGDTLEPSQGNVTPKKWGFQDQAAINDIAVVGVNLHGTFDHLLTASTCGGFETKYRFSAPYNNLVLAVGSRPFVGYHYALEGGPQPVFSDVAKAVATKLKSALPGWLTGNKSSIEKPMTIAMQPSEVMSCRFGLCDLRRTATNIILSPDHKLAAISDALGRILLVDAFRGITLRIFKGYREAQCSFIQVPDERPSKHRIGNKVALFLVIYSPKKGTVEIFTVQQGQKISTFSASKFSRLVYNNYSLMGFTTTSKSRYICQFDTVLIDNDGQVKEISIPFHFALNEKNSKRARDIHLFKKLKQLLKLGECDNETLEEQTLKVCTELKTGELKLQTLELLLTDKNLPAELILKCVQYFLQDDSEEERNDLKVVSESVRLLLNFYLYTKSEELDAKNGNTDLKVAPAETKLNLETKQLGNLQKLLDLSTIKDPKPEVKVDFVESKEVSASGFVSIFNLSQPGLISLKQNTDDDLLFKISEQVFRKYVENCAVDGLLEQIQTSKITPKDLFFLLIHYWVNRPLNNNINLENEMSNLLSLIRVLVETVKLEEIDDADSRSKFWEDVREILSNCAKPFPALTAAILCKVVSEQMEASTSTDDENIEILSQESIEWSLLIGKLEDVSLLNIILSNKPVAKCATLPKLNHDHIDISLKYILEKGKGSVSELVARWLTMCGINPENIVINDILLKKAQQEESSSSSEDDNDDEQPEQDIMPHKIEEVRSEGMFEELNVLKSQFPYSLEDGPGRRTVEI</sequence>
<evidence type="ECO:0008006" key="10">
    <source>
        <dbReference type="Google" id="ProtNLM"/>
    </source>
</evidence>
<evidence type="ECO:0000313" key="9">
    <source>
        <dbReference type="Proteomes" id="UP000719412"/>
    </source>
</evidence>
<feature type="region of interest" description="Disordered" evidence="5">
    <location>
        <begin position="749"/>
        <end position="776"/>
    </location>
</feature>
<dbReference type="EMBL" id="JABDTM020012943">
    <property type="protein sequence ID" value="KAH0820061.1"/>
    <property type="molecule type" value="Genomic_DNA"/>
</dbReference>
<dbReference type="AlphaFoldDB" id="A0A8J6HUB6"/>
<organism evidence="8 9">
    <name type="scientific">Tenebrio molitor</name>
    <name type="common">Yellow mealworm beetle</name>
    <dbReference type="NCBI Taxonomy" id="7067"/>
    <lineage>
        <taxon>Eukaryota</taxon>
        <taxon>Metazoa</taxon>
        <taxon>Ecdysozoa</taxon>
        <taxon>Arthropoda</taxon>
        <taxon>Hexapoda</taxon>
        <taxon>Insecta</taxon>
        <taxon>Pterygota</taxon>
        <taxon>Neoptera</taxon>
        <taxon>Endopterygota</taxon>
        <taxon>Coleoptera</taxon>
        <taxon>Polyphaga</taxon>
        <taxon>Cucujiformia</taxon>
        <taxon>Tenebrionidae</taxon>
        <taxon>Tenebrio</taxon>
    </lineage>
</organism>
<gene>
    <name evidence="8" type="ORF">GEV33_002730</name>
</gene>
<evidence type="ECO:0000256" key="1">
    <source>
        <dbReference type="ARBA" id="ARBA00004496"/>
    </source>
</evidence>